<dbReference type="Proteomes" id="UP001221898">
    <property type="component" value="Unassembled WGS sequence"/>
</dbReference>
<evidence type="ECO:0000256" key="4">
    <source>
        <dbReference type="ARBA" id="ARBA00022989"/>
    </source>
</evidence>
<accession>A0AAD7WLI7</accession>
<evidence type="ECO:0008006" key="10">
    <source>
        <dbReference type="Google" id="ProtNLM"/>
    </source>
</evidence>
<feature type="transmembrane region" description="Helical" evidence="7">
    <location>
        <begin position="152"/>
        <end position="171"/>
    </location>
</feature>
<proteinExistence type="inferred from homology"/>
<dbReference type="InterPro" id="IPR010540">
    <property type="entry name" value="CmpB_TMEM229"/>
</dbReference>
<sequence>MNRLAHCTTRRVRVMDRHAAGAVMLRSSSSRGPAQTTMAAENVVFKEKSGTRPESVQLAPLIITGFSPLNGMKKKKKKHHGQQCVSGKRSPPLTPQDCTEAVTMATAAAPEPLTVLSRWYLYAIHGYFCEVMFTAAWEFVVHRNWKFPGVTSVWALFIYGTCILIVEHMYLRLRSRCPILLRCLIYTLWTYLWEFGTGLLLRQFNACPWDYSQFQYNFMGLITAEYAMPWLCASFIVERLVIRNTLRLRFDEKAEPAAAAAVCNGPDTGRGGTANGEPRPAVRVSVAPRCTPHEDPAHCVSLPTETDPEASTPEPALLAETPVLIGSRSQGSCGAMPGEQGSRRSRAKARLHKAVEEEKTCSRGGVRSAVSTIRTVSPSAPAPRGRLLPLRRQRQRDRAVGLFTVRRLRGSVGCDSCHDAGEQVPPGLLVLLHSERRG</sequence>
<protein>
    <recommendedName>
        <fullName evidence="10">Transmembrane protein 229B</fullName>
    </recommendedName>
</protein>
<dbReference type="PANTHER" id="PTHR31746:SF3">
    <property type="entry name" value="TRANSMEMBRANE PROTEIN 229B"/>
    <property type="match status" value="1"/>
</dbReference>
<comment type="similarity">
    <text evidence="2">Belongs to the TMEM229 family.</text>
</comment>
<keyword evidence="5 7" id="KW-0472">Membrane</keyword>
<dbReference type="PANTHER" id="PTHR31746">
    <property type="entry name" value="TRANSMEMBRANE PROTEIN 229 FAMILY MEMBER"/>
    <property type="match status" value="1"/>
</dbReference>
<organism evidence="8 9">
    <name type="scientific">Aldrovandia affinis</name>
    <dbReference type="NCBI Taxonomy" id="143900"/>
    <lineage>
        <taxon>Eukaryota</taxon>
        <taxon>Metazoa</taxon>
        <taxon>Chordata</taxon>
        <taxon>Craniata</taxon>
        <taxon>Vertebrata</taxon>
        <taxon>Euteleostomi</taxon>
        <taxon>Actinopterygii</taxon>
        <taxon>Neopterygii</taxon>
        <taxon>Teleostei</taxon>
        <taxon>Notacanthiformes</taxon>
        <taxon>Halosauridae</taxon>
        <taxon>Aldrovandia</taxon>
    </lineage>
</organism>
<evidence type="ECO:0000256" key="6">
    <source>
        <dbReference type="SAM" id="MobiDB-lite"/>
    </source>
</evidence>
<dbReference type="Pfam" id="PF06541">
    <property type="entry name" value="ABC_trans_CmpB"/>
    <property type="match status" value="1"/>
</dbReference>
<gene>
    <name evidence="8" type="ORF">AAFF_G00387270</name>
</gene>
<evidence type="ECO:0000256" key="5">
    <source>
        <dbReference type="ARBA" id="ARBA00023136"/>
    </source>
</evidence>
<feature type="region of interest" description="Disordered" evidence="6">
    <location>
        <begin position="261"/>
        <end position="280"/>
    </location>
</feature>
<evidence type="ECO:0000313" key="8">
    <source>
        <dbReference type="EMBL" id="KAJ8401145.1"/>
    </source>
</evidence>
<evidence type="ECO:0000256" key="1">
    <source>
        <dbReference type="ARBA" id="ARBA00004141"/>
    </source>
</evidence>
<keyword evidence="9" id="KW-1185">Reference proteome</keyword>
<feature type="transmembrane region" description="Helical" evidence="7">
    <location>
        <begin position="216"/>
        <end position="237"/>
    </location>
</feature>
<evidence type="ECO:0000256" key="3">
    <source>
        <dbReference type="ARBA" id="ARBA00022692"/>
    </source>
</evidence>
<dbReference type="GO" id="GO:0016020">
    <property type="term" value="C:membrane"/>
    <property type="evidence" value="ECO:0007669"/>
    <property type="project" value="UniProtKB-SubCell"/>
</dbReference>
<evidence type="ECO:0000313" key="9">
    <source>
        <dbReference type="Proteomes" id="UP001221898"/>
    </source>
</evidence>
<evidence type="ECO:0000256" key="2">
    <source>
        <dbReference type="ARBA" id="ARBA00006371"/>
    </source>
</evidence>
<feature type="transmembrane region" description="Helical" evidence="7">
    <location>
        <begin position="119"/>
        <end position="140"/>
    </location>
</feature>
<keyword evidence="3 7" id="KW-0812">Transmembrane</keyword>
<evidence type="ECO:0000256" key="7">
    <source>
        <dbReference type="SAM" id="Phobius"/>
    </source>
</evidence>
<feature type="transmembrane region" description="Helical" evidence="7">
    <location>
        <begin position="183"/>
        <end position="204"/>
    </location>
</feature>
<comment type="caution">
    <text evidence="8">The sequence shown here is derived from an EMBL/GenBank/DDBJ whole genome shotgun (WGS) entry which is preliminary data.</text>
</comment>
<comment type="subcellular location">
    <subcellularLocation>
        <location evidence="1">Membrane</location>
        <topology evidence="1">Multi-pass membrane protein</topology>
    </subcellularLocation>
</comment>
<reference evidence="8" key="1">
    <citation type="journal article" date="2023" name="Science">
        <title>Genome structures resolve the early diversification of teleost fishes.</title>
        <authorList>
            <person name="Parey E."/>
            <person name="Louis A."/>
            <person name="Montfort J."/>
            <person name="Bouchez O."/>
            <person name="Roques C."/>
            <person name="Iampietro C."/>
            <person name="Lluch J."/>
            <person name="Castinel A."/>
            <person name="Donnadieu C."/>
            <person name="Desvignes T."/>
            <person name="Floi Bucao C."/>
            <person name="Jouanno E."/>
            <person name="Wen M."/>
            <person name="Mejri S."/>
            <person name="Dirks R."/>
            <person name="Jansen H."/>
            <person name="Henkel C."/>
            <person name="Chen W.J."/>
            <person name="Zahm M."/>
            <person name="Cabau C."/>
            <person name="Klopp C."/>
            <person name="Thompson A.W."/>
            <person name="Robinson-Rechavi M."/>
            <person name="Braasch I."/>
            <person name="Lecointre G."/>
            <person name="Bobe J."/>
            <person name="Postlethwait J.H."/>
            <person name="Berthelot C."/>
            <person name="Roest Crollius H."/>
            <person name="Guiguen Y."/>
        </authorList>
    </citation>
    <scope>NUCLEOTIDE SEQUENCE</scope>
    <source>
        <strain evidence="8">NC1722</strain>
    </source>
</reference>
<dbReference type="AlphaFoldDB" id="A0AAD7WLI7"/>
<keyword evidence="4 7" id="KW-1133">Transmembrane helix</keyword>
<dbReference type="EMBL" id="JAINUG010000072">
    <property type="protein sequence ID" value="KAJ8401145.1"/>
    <property type="molecule type" value="Genomic_DNA"/>
</dbReference>
<name>A0AAD7WLI7_9TELE</name>